<gene>
    <name evidence="1" type="ORF">H9Q13_00240</name>
</gene>
<keyword evidence="2" id="KW-1185">Reference proteome</keyword>
<evidence type="ECO:0000313" key="2">
    <source>
        <dbReference type="Proteomes" id="UP000625551"/>
    </source>
</evidence>
<protein>
    <recommendedName>
        <fullName evidence="3">DUF1737 domain-containing protein</fullName>
    </recommendedName>
</protein>
<proteinExistence type="predicted"/>
<accession>A0ABR7XBA5</accession>
<comment type="caution">
    <text evidence="1">The sequence shown here is derived from an EMBL/GenBank/DDBJ whole genome shotgun (WGS) entry which is preliminary data.</text>
</comment>
<name>A0ABR7XBA5_9BACT</name>
<sequence length="70" mass="8051">MEFDVIVAKDLQALVNTVQDYVKTGWVLKGEVFEKDGSFTQEVERRFANNTKQKKAVSQRSWVAWPAFNA</sequence>
<evidence type="ECO:0008006" key="3">
    <source>
        <dbReference type="Google" id="ProtNLM"/>
    </source>
</evidence>
<dbReference type="EMBL" id="JACXAJ010000001">
    <property type="protein sequence ID" value="MBD1395580.1"/>
    <property type="molecule type" value="Genomic_DNA"/>
</dbReference>
<organism evidence="1 2">
    <name type="scientific">Pontibacter aquaedesilientis</name>
    <dbReference type="NCBI Taxonomy" id="2766980"/>
    <lineage>
        <taxon>Bacteria</taxon>
        <taxon>Pseudomonadati</taxon>
        <taxon>Bacteroidota</taxon>
        <taxon>Cytophagia</taxon>
        <taxon>Cytophagales</taxon>
        <taxon>Hymenobacteraceae</taxon>
        <taxon>Pontibacter</taxon>
    </lineage>
</organism>
<reference evidence="1 2" key="1">
    <citation type="submission" date="2020-09" db="EMBL/GenBank/DDBJ databases">
        <title>Genome sequencing and assembly of Pontibacter sp.</title>
        <authorList>
            <person name="Chhetri G."/>
        </authorList>
    </citation>
    <scope>NUCLEOTIDE SEQUENCE [LARGE SCALE GENOMIC DNA]</scope>
    <source>
        <strain evidence="1 2">JH31</strain>
    </source>
</reference>
<evidence type="ECO:0000313" key="1">
    <source>
        <dbReference type="EMBL" id="MBD1395580.1"/>
    </source>
</evidence>
<dbReference type="Proteomes" id="UP000625551">
    <property type="component" value="Unassembled WGS sequence"/>
</dbReference>